<keyword evidence="8 15" id="KW-0645">Protease</keyword>
<feature type="binding site" evidence="17">
    <location>
        <position position="478"/>
    </location>
    <ligand>
        <name>Zn(2+)</name>
        <dbReference type="ChEBI" id="CHEBI:29105"/>
        <note>catalytic</note>
    </ligand>
</feature>
<dbReference type="PANTHER" id="PTHR23422">
    <property type="entry name" value="DIPEPTIDYL PEPTIDASE III-RELATED"/>
    <property type="match status" value="1"/>
</dbReference>
<reference evidence="18 19" key="1">
    <citation type="journal article" date="2017" name="Gigascience">
        <title>Draft genome of the honey bee ectoparasitic mite, Tropilaelaps mercedesae, is shaped by the parasitic life history.</title>
        <authorList>
            <person name="Dong X."/>
            <person name="Armstrong S.D."/>
            <person name="Xia D."/>
            <person name="Makepeace B.L."/>
            <person name="Darby A.C."/>
            <person name="Kadowaki T."/>
        </authorList>
    </citation>
    <scope>NUCLEOTIDE SEQUENCE [LARGE SCALE GENOMIC DNA]</scope>
    <source>
        <strain evidence="18">Wuxi-XJTLU</strain>
    </source>
</reference>
<feature type="binding site" evidence="17">
    <location>
        <position position="473"/>
    </location>
    <ligand>
        <name>Zn(2+)</name>
        <dbReference type="ChEBI" id="CHEBI:29105"/>
        <note>catalytic</note>
    </ligand>
</feature>
<dbReference type="InterPro" id="IPR005317">
    <property type="entry name" value="Dipeptidyl-peptase3"/>
</dbReference>
<evidence type="ECO:0000256" key="11">
    <source>
        <dbReference type="ARBA" id="ARBA00022833"/>
    </source>
</evidence>
<proteinExistence type="inferred from homology"/>
<evidence type="ECO:0000313" key="18">
    <source>
        <dbReference type="EMBL" id="OQR77211.1"/>
    </source>
</evidence>
<keyword evidence="19" id="KW-1185">Reference proteome</keyword>
<keyword evidence="12 15" id="KW-0482">Metalloprotease</keyword>
<evidence type="ECO:0000256" key="13">
    <source>
        <dbReference type="ARBA" id="ARBA00031288"/>
    </source>
</evidence>
<keyword evidence="9 15" id="KW-0479">Metal-binding</keyword>
<evidence type="ECO:0000256" key="15">
    <source>
        <dbReference type="PIRNR" id="PIRNR007828"/>
    </source>
</evidence>
<evidence type="ECO:0000256" key="17">
    <source>
        <dbReference type="PIRSR" id="PIRSR007828-2"/>
    </source>
</evidence>
<evidence type="ECO:0000256" key="9">
    <source>
        <dbReference type="ARBA" id="ARBA00022723"/>
    </source>
</evidence>
<comment type="subcellular location">
    <subcellularLocation>
        <location evidence="2">Cytoplasm</location>
    </subcellularLocation>
</comment>
<evidence type="ECO:0000313" key="19">
    <source>
        <dbReference type="Proteomes" id="UP000192247"/>
    </source>
</evidence>
<accession>A0A1V9XUU8</accession>
<comment type="caution">
    <text evidence="18">The sequence shown here is derived from an EMBL/GenBank/DDBJ whole genome shotgun (WGS) entry which is preliminary data.</text>
</comment>
<dbReference type="AlphaFoldDB" id="A0A1V9XUU8"/>
<comment type="similarity">
    <text evidence="3 15">Belongs to the peptidase M49 family.</text>
</comment>
<dbReference type="EMBL" id="MNPL01003832">
    <property type="protein sequence ID" value="OQR77211.1"/>
    <property type="molecule type" value="Genomic_DNA"/>
</dbReference>
<dbReference type="GO" id="GO:0006508">
    <property type="term" value="P:proteolysis"/>
    <property type="evidence" value="ECO:0007669"/>
    <property type="project" value="UniProtKB-KW"/>
</dbReference>
<evidence type="ECO:0000256" key="12">
    <source>
        <dbReference type="ARBA" id="ARBA00023049"/>
    </source>
</evidence>
<dbReference type="Pfam" id="PF03571">
    <property type="entry name" value="Peptidase_M49"/>
    <property type="match status" value="1"/>
</dbReference>
<name>A0A1V9XUU8_9ACAR</name>
<dbReference type="STRING" id="418985.A0A1V9XUU8"/>
<evidence type="ECO:0000256" key="10">
    <source>
        <dbReference type="ARBA" id="ARBA00022801"/>
    </source>
</evidence>
<keyword evidence="6 15" id="KW-0031">Aminopeptidase</keyword>
<evidence type="ECO:0000256" key="4">
    <source>
        <dbReference type="ARBA" id="ARBA00012063"/>
    </source>
</evidence>
<dbReference type="FunCoup" id="A0A1V9XUU8">
    <property type="interactions" value="1171"/>
</dbReference>
<dbReference type="Gene3D" id="3.30.540.30">
    <property type="match status" value="3"/>
</dbReference>
<dbReference type="EC" id="3.4.14.4" evidence="4 15"/>
<dbReference type="Proteomes" id="UP000192247">
    <property type="component" value="Unassembled WGS sequence"/>
</dbReference>
<dbReference type="GO" id="GO:0008239">
    <property type="term" value="F:dipeptidyl-peptidase activity"/>
    <property type="evidence" value="ECO:0007669"/>
    <property type="project" value="UniProtKB-UniRule"/>
</dbReference>
<dbReference type="InParanoid" id="A0A1V9XUU8"/>
<dbReference type="GO" id="GO:0008235">
    <property type="term" value="F:metalloexopeptidase activity"/>
    <property type="evidence" value="ECO:0007669"/>
    <property type="project" value="InterPro"/>
</dbReference>
<comment type="cofactor">
    <cofactor evidence="15 17">
        <name>Zn(2+)</name>
        <dbReference type="ChEBI" id="CHEBI:29105"/>
    </cofactor>
    <text evidence="15 17">Binds 1 zinc ion per subunit.</text>
</comment>
<dbReference type="GO" id="GO:0004177">
    <property type="term" value="F:aminopeptidase activity"/>
    <property type="evidence" value="ECO:0007669"/>
    <property type="project" value="UniProtKB-KW"/>
</dbReference>
<dbReference type="OrthoDB" id="4694525at2759"/>
<dbReference type="GO" id="GO:0005737">
    <property type="term" value="C:cytoplasm"/>
    <property type="evidence" value="ECO:0007669"/>
    <property type="project" value="UniProtKB-SubCell"/>
</dbReference>
<dbReference type="InterPro" id="IPR039461">
    <property type="entry name" value="Peptidase_M49"/>
</dbReference>
<sequence length="714" mass="81564">MAAVAIAMWSPYDPQDVDGLYEYLATAIRSTFAKSDTVMPYKFYPNETPFQKLDCETAFQSLSKREKLYAHYLSRASWNGQFITMFQTSPESPLIFIFLDKVLRLKPTVEETLAHLEKQHGFTKDDVKAFVVYVGAFMGNGGNYRGFGDSKFIPNVPIEKLNSVATEALSADELQFFTKHCIEPMMDYREKVRSLGFPDHGLTTYWSANCNEEDAKFVTEFLNSQKVEAWHHRVFKTQANTEGNDKDVYEIRFASRQLTSDPDTTPERLIGHEQEYKGKLFRFTRGDYSDLIPEVIANLQAAADQALNEKEQQMLLDYIKYFDTGSLAAHKDGSRKWIEDKGPAVETYIGFIETYRDPAGARAEFEGFAAVVNKESSKKLGELVNHAEEIIKSSMPWPKEFEKDSYLKPDFTALDTITFNDEIRQTEGFKNVHLQNVVMAYNAAAKISFVSEADAELLTKYREPAFEVQVGLHELLGHGSGKLFSVNQDGIPNFDQEKTIDPLTGEKVFKHEGQEANDLVYVNWFAMALSGLRGLENYNADTGKWGQAHSQARFVILRVLLEDAKGLIDIKTVTNKDDGKPDLFITLDRSKIETKGRRAIGDFLLKLQVYKATADFEKGLKMYLSYSKVMDRSWSGHDFLKFREVIIERKKPRTILVQSNTRLNKTSGDVDLISYPNSPEGYAQSWVDRYTEPRSLYDKIKKLYNKDLKYFPVN</sequence>
<evidence type="ECO:0000256" key="1">
    <source>
        <dbReference type="ARBA" id="ARBA00001336"/>
    </source>
</evidence>
<keyword evidence="7 15" id="KW-0963">Cytoplasm</keyword>
<dbReference type="FunFam" id="3.30.540.30:FF:000002">
    <property type="entry name" value="Dipeptidyl peptidase 3"/>
    <property type="match status" value="1"/>
</dbReference>
<evidence type="ECO:0000256" key="3">
    <source>
        <dbReference type="ARBA" id="ARBA00010200"/>
    </source>
</evidence>
<evidence type="ECO:0000256" key="2">
    <source>
        <dbReference type="ARBA" id="ARBA00004496"/>
    </source>
</evidence>
<comment type="catalytic activity">
    <reaction evidence="1 15">
        <text>Release of an N-terminal dipeptide from a peptide comprising four or more residues, with broad specificity. Also acts on dipeptidyl 2-naphthylamides.</text>
        <dbReference type="EC" id="3.4.14.4"/>
    </reaction>
</comment>
<keyword evidence="11 15" id="KW-0862">Zinc</keyword>
<dbReference type="PIRSF" id="PIRSF007828">
    <property type="entry name" value="Dipeptidyl-peptidase_III"/>
    <property type="match status" value="1"/>
</dbReference>
<dbReference type="GO" id="GO:0046872">
    <property type="term" value="F:metal ion binding"/>
    <property type="evidence" value="ECO:0007669"/>
    <property type="project" value="UniProtKB-KW"/>
</dbReference>
<evidence type="ECO:0000256" key="14">
    <source>
        <dbReference type="ARBA" id="ARBA00032119"/>
    </source>
</evidence>
<organism evidence="18 19">
    <name type="scientific">Tropilaelaps mercedesae</name>
    <dbReference type="NCBI Taxonomy" id="418985"/>
    <lineage>
        <taxon>Eukaryota</taxon>
        <taxon>Metazoa</taxon>
        <taxon>Ecdysozoa</taxon>
        <taxon>Arthropoda</taxon>
        <taxon>Chelicerata</taxon>
        <taxon>Arachnida</taxon>
        <taxon>Acari</taxon>
        <taxon>Parasitiformes</taxon>
        <taxon>Mesostigmata</taxon>
        <taxon>Gamasina</taxon>
        <taxon>Dermanyssoidea</taxon>
        <taxon>Laelapidae</taxon>
        <taxon>Tropilaelaps</taxon>
    </lineage>
</organism>
<dbReference type="PANTHER" id="PTHR23422:SF11">
    <property type="entry name" value="DIPEPTIDYL PEPTIDASE 3"/>
    <property type="match status" value="1"/>
</dbReference>
<keyword evidence="10 15" id="KW-0378">Hydrolase</keyword>
<protein>
    <recommendedName>
        <fullName evidence="5 15">Dipeptidyl peptidase 3</fullName>
        <ecNumber evidence="4 15">3.4.14.4</ecNumber>
    </recommendedName>
    <alternativeName>
        <fullName evidence="13 15">Dipeptidyl aminopeptidase III</fullName>
    </alternativeName>
    <alternativeName>
        <fullName evidence="14 15">Dipeptidyl peptidase III</fullName>
    </alternativeName>
</protein>
<evidence type="ECO:0000256" key="8">
    <source>
        <dbReference type="ARBA" id="ARBA00022670"/>
    </source>
</evidence>
<evidence type="ECO:0000256" key="5">
    <source>
        <dbReference type="ARBA" id="ARBA00014713"/>
    </source>
</evidence>
<gene>
    <name evidence="18" type="ORF">BIW11_02941</name>
</gene>
<feature type="active site" evidence="16">
    <location>
        <position position="474"/>
    </location>
</feature>
<evidence type="ECO:0000256" key="6">
    <source>
        <dbReference type="ARBA" id="ARBA00022438"/>
    </source>
</evidence>
<evidence type="ECO:0000256" key="7">
    <source>
        <dbReference type="ARBA" id="ARBA00022490"/>
    </source>
</evidence>
<evidence type="ECO:0000256" key="16">
    <source>
        <dbReference type="PIRSR" id="PIRSR007828-1"/>
    </source>
</evidence>